<keyword evidence="2" id="KW-1185">Reference proteome</keyword>
<dbReference type="AlphaFoldDB" id="A0A239GPH4"/>
<evidence type="ECO:0000313" key="2">
    <source>
        <dbReference type="Proteomes" id="UP000198339"/>
    </source>
</evidence>
<dbReference type="EMBL" id="FZPA01000004">
    <property type="protein sequence ID" value="SNS70393.1"/>
    <property type="molecule type" value="Genomic_DNA"/>
</dbReference>
<organism evidence="1 2">
    <name type="scientific">Sphingopyxis indica</name>
    <dbReference type="NCBI Taxonomy" id="436663"/>
    <lineage>
        <taxon>Bacteria</taxon>
        <taxon>Pseudomonadati</taxon>
        <taxon>Pseudomonadota</taxon>
        <taxon>Alphaproteobacteria</taxon>
        <taxon>Sphingomonadales</taxon>
        <taxon>Sphingomonadaceae</taxon>
        <taxon>Sphingopyxis</taxon>
    </lineage>
</organism>
<accession>A0A239GPH4</accession>
<evidence type="ECO:0000313" key="1">
    <source>
        <dbReference type="EMBL" id="SNS70393.1"/>
    </source>
</evidence>
<gene>
    <name evidence="1" type="ORF">SAMN06295955_10421</name>
</gene>
<proteinExistence type="predicted"/>
<protein>
    <submittedName>
        <fullName evidence="1">Uncharacterized protein</fullName>
    </submittedName>
</protein>
<dbReference type="OrthoDB" id="7569346at2"/>
<dbReference type="Proteomes" id="UP000198339">
    <property type="component" value="Unassembled WGS sequence"/>
</dbReference>
<name>A0A239GPH4_9SPHN</name>
<reference evidence="1 2" key="1">
    <citation type="submission" date="2017-06" db="EMBL/GenBank/DDBJ databases">
        <authorList>
            <person name="Kim H.J."/>
            <person name="Triplett B.A."/>
        </authorList>
    </citation>
    <scope>NUCLEOTIDE SEQUENCE [LARGE SCALE GENOMIC DNA]</scope>
    <source>
        <strain evidence="1 2">DS15</strain>
    </source>
</reference>
<sequence>MLEIDSSALLAAATDLARVHQIFSGIGEARDQTLIPSSVEMMLPPLESFEEQAKILGASLAVIASQRLRVALSEEPCRLTVGVSTQRLHEVESRFADHLIEIKMLALTSQDAVLLQSADELIEIEGFSVAFPSAAFEVEEASKCIAMGRHTASVFHSMRMLEIAIKALAKRLGIEDPTKPAEKNWAFILNSIRKRIDELWPPKGRVSESEGAAFEAMYAHLDAI</sequence>